<name>A0A9Q3C5V1_9BASI</name>
<dbReference type="EMBL" id="AVOT02004861">
    <property type="protein sequence ID" value="MBW0477573.1"/>
    <property type="molecule type" value="Genomic_DNA"/>
</dbReference>
<protein>
    <submittedName>
        <fullName evidence="1">Uncharacterized protein</fullName>
    </submittedName>
</protein>
<sequence length="103" mass="11832">MNKGLAWMDCKKANYLGNLHHYIEETQKLPLELDSVSFKMPPKILSYIILGKLNGDPKLSQISRLLSLNEEIIRKPDQILSHLQEYANHFQSKDVCPRTLGPD</sequence>
<proteinExistence type="predicted"/>
<dbReference type="AlphaFoldDB" id="A0A9Q3C5V1"/>
<gene>
    <name evidence="1" type="ORF">O181_017288</name>
</gene>
<dbReference type="Proteomes" id="UP000765509">
    <property type="component" value="Unassembled WGS sequence"/>
</dbReference>
<accession>A0A9Q3C5V1</accession>
<reference evidence="1" key="1">
    <citation type="submission" date="2021-03" db="EMBL/GenBank/DDBJ databases">
        <title>Draft genome sequence of rust myrtle Austropuccinia psidii MF-1, a brazilian biotype.</title>
        <authorList>
            <person name="Quecine M.C."/>
            <person name="Pachon D.M.R."/>
            <person name="Bonatelli M.L."/>
            <person name="Correr F.H."/>
            <person name="Franceschini L.M."/>
            <person name="Leite T.F."/>
            <person name="Margarido G.R.A."/>
            <person name="Almeida C.A."/>
            <person name="Ferrarezi J.A."/>
            <person name="Labate C.A."/>
        </authorList>
    </citation>
    <scope>NUCLEOTIDE SEQUENCE</scope>
    <source>
        <strain evidence="1">MF-1</strain>
    </source>
</reference>
<evidence type="ECO:0000313" key="2">
    <source>
        <dbReference type="Proteomes" id="UP000765509"/>
    </source>
</evidence>
<organism evidence="1 2">
    <name type="scientific">Austropuccinia psidii MF-1</name>
    <dbReference type="NCBI Taxonomy" id="1389203"/>
    <lineage>
        <taxon>Eukaryota</taxon>
        <taxon>Fungi</taxon>
        <taxon>Dikarya</taxon>
        <taxon>Basidiomycota</taxon>
        <taxon>Pucciniomycotina</taxon>
        <taxon>Pucciniomycetes</taxon>
        <taxon>Pucciniales</taxon>
        <taxon>Sphaerophragmiaceae</taxon>
        <taxon>Austropuccinia</taxon>
    </lineage>
</organism>
<keyword evidence="2" id="KW-1185">Reference proteome</keyword>
<comment type="caution">
    <text evidence="1">The sequence shown here is derived from an EMBL/GenBank/DDBJ whole genome shotgun (WGS) entry which is preliminary data.</text>
</comment>
<dbReference type="OrthoDB" id="8029976at2759"/>
<evidence type="ECO:0000313" key="1">
    <source>
        <dbReference type="EMBL" id="MBW0477573.1"/>
    </source>
</evidence>